<feature type="compositionally biased region" description="Pro residues" evidence="1">
    <location>
        <begin position="1057"/>
        <end position="1068"/>
    </location>
</feature>
<keyword evidence="3" id="KW-1185">Reference proteome</keyword>
<name>A0AAN9BNE3_9CAEN</name>
<dbReference type="SUPFAM" id="SSF52540">
    <property type="entry name" value="P-loop containing nucleoside triphosphate hydrolases"/>
    <property type="match status" value="1"/>
</dbReference>
<dbReference type="EMBL" id="JBAMIC010000007">
    <property type="protein sequence ID" value="KAK7106600.1"/>
    <property type="molecule type" value="Genomic_DNA"/>
</dbReference>
<evidence type="ECO:0000313" key="2">
    <source>
        <dbReference type="EMBL" id="KAK7106600.1"/>
    </source>
</evidence>
<gene>
    <name evidence="2" type="ORF">V1264_017834</name>
</gene>
<accession>A0AAN9BNE3</accession>
<feature type="compositionally biased region" description="Pro residues" evidence="1">
    <location>
        <begin position="979"/>
        <end position="992"/>
    </location>
</feature>
<organism evidence="2 3">
    <name type="scientific">Littorina saxatilis</name>
    <dbReference type="NCBI Taxonomy" id="31220"/>
    <lineage>
        <taxon>Eukaryota</taxon>
        <taxon>Metazoa</taxon>
        <taxon>Spiralia</taxon>
        <taxon>Lophotrochozoa</taxon>
        <taxon>Mollusca</taxon>
        <taxon>Gastropoda</taxon>
        <taxon>Caenogastropoda</taxon>
        <taxon>Littorinimorpha</taxon>
        <taxon>Littorinoidea</taxon>
        <taxon>Littorinidae</taxon>
        <taxon>Littorina</taxon>
    </lineage>
</organism>
<feature type="region of interest" description="Disordered" evidence="1">
    <location>
        <begin position="1038"/>
        <end position="1084"/>
    </location>
</feature>
<feature type="compositionally biased region" description="Basic residues" evidence="1">
    <location>
        <begin position="947"/>
        <end position="957"/>
    </location>
</feature>
<feature type="compositionally biased region" description="Low complexity" evidence="1">
    <location>
        <begin position="1069"/>
        <end position="1082"/>
    </location>
</feature>
<feature type="compositionally biased region" description="Low complexity" evidence="1">
    <location>
        <begin position="1038"/>
        <end position="1056"/>
    </location>
</feature>
<feature type="region of interest" description="Disordered" evidence="1">
    <location>
        <begin position="947"/>
        <end position="1007"/>
    </location>
</feature>
<protein>
    <submittedName>
        <fullName evidence="2">Uncharacterized protein</fullName>
    </submittedName>
</protein>
<reference evidence="2 3" key="1">
    <citation type="submission" date="2024-02" db="EMBL/GenBank/DDBJ databases">
        <title>Chromosome-scale genome assembly of the rough periwinkle Littorina saxatilis.</title>
        <authorList>
            <person name="De Jode A."/>
            <person name="Faria R."/>
            <person name="Formenti G."/>
            <person name="Sims Y."/>
            <person name="Smith T.P."/>
            <person name="Tracey A."/>
            <person name="Wood J.M.D."/>
            <person name="Zagrodzka Z.B."/>
            <person name="Johannesson K."/>
            <person name="Butlin R.K."/>
            <person name="Leder E.H."/>
        </authorList>
    </citation>
    <scope>NUCLEOTIDE SEQUENCE [LARGE SCALE GENOMIC DNA]</scope>
    <source>
        <strain evidence="2">Snail1</strain>
        <tissue evidence="2">Muscle</tissue>
    </source>
</reference>
<evidence type="ECO:0000313" key="3">
    <source>
        <dbReference type="Proteomes" id="UP001374579"/>
    </source>
</evidence>
<comment type="caution">
    <text evidence="2">The sequence shown here is derived from an EMBL/GenBank/DDBJ whole genome shotgun (WGS) entry which is preliminary data.</text>
</comment>
<dbReference type="InterPro" id="IPR027417">
    <property type="entry name" value="P-loop_NTPase"/>
</dbReference>
<proteinExistence type="predicted"/>
<sequence length="1098" mass="121645">MASSTSGEDTRDKLVDIVKLLYPDALTRDNLVDIVKQLSPDARTRDKLVDIVKQLSPDALTRDNLVDIVKQLSPDARTCKKLMYIVKQLSPDALTRDNLVDIVKQLSPDALIRENLVNIVKQLSPDAITRDNLLDIAKELSPDALTRDKLMDIVKQLSSDALTRDKLMDIVKQLSPDALTRDKLVDIVKQLYPDALTRDKLVDIVKLLSPHALTRDKLVNIVKQLSPDSLTRDNLVNIVKQLSPDVLTRDNLVDIVKQLYPDALTHTYVVPPVHLARVPYNKDTVPGTDQEVLVLPSSEQHQQQQGNIQADLAQQHVLHNLKQLGDSGKEVMFVVSELNFKDYLNKPFYAKHTGKLPKPANLPKELRHHGKQGDFDILVIHRQYGIMIGEIKSVGKTEASREDTEVVKVIDKAVKQLDKCEVHARHMVSDIAPGLTVRKTLFLPFVSHTQLRRILNDKNNSKLQQAVCQSLGAANTAEAIQLCCCSDKLSQPASYWHVTPAVLSQLSTWWQHRMACTVDTRLTDQLYLDIVARFVGPATTVSVPCYNGVRVEVRTAGQAVAELGQRLALLVLTLQQLDLMSRDPPLVYITGAPGTGKTVVLVLQGLRWLRQGHDVHVLSTLYNTWAVIFPITRVTMCKSSLRATLPCFHIALQFSNLTIVWDPTGKTVVLVLQGVRWLRQGHDVHVLSTLYNTWAVSTSITQQLERSLSAGPTPSLTPGSVSYHWYDFYNREEDVEQAVTDLLACVKNGHLHVLLDEAFFDSRAKDGPRLTRLVTRLAQRVPHLYLWCAGVYNTEIPPALQTQVFTVPLRSAPAVLREIQPVIHRYPVHAYSDSGVPAPGDGLSVIRLSHHGNAHTGRWPLDCAQCGQDIAAVLRRLGVGRSAANSPSRLSYRDVFVLTRSDDLQDDVTDEAGQVTSPASGVVQGLKDAGVPADCSITLHHTAHHGPHASCHHHHHAIPYNNHYPHHHNHPHHNLIQQPLPPPSPPRPPIPPITTTTTTTAKRRRDRKCVLSGHAAIITIVTTSTVSFITVVTTTSTTTTTTITASTTTTTTTTTTTPPPPPPPPPPQQQQQPTTTTTATTTRTLPKTHQVISGFHRV</sequence>
<feature type="compositionally biased region" description="Basic residues" evidence="1">
    <location>
        <begin position="964"/>
        <end position="973"/>
    </location>
</feature>
<evidence type="ECO:0000256" key="1">
    <source>
        <dbReference type="SAM" id="MobiDB-lite"/>
    </source>
</evidence>
<dbReference type="Proteomes" id="UP001374579">
    <property type="component" value="Unassembled WGS sequence"/>
</dbReference>
<dbReference type="AlphaFoldDB" id="A0AAN9BNE3"/>